<dbReference type="Proteomes" id="UP000006681">
    <property type="component" value="Chromosome"/>
</dbReference>
<evidence type="ECO:0000259" key="7">
    <source>
        <dbReference type="SMART" id="SM00382"/>
    </source>
</evidence>
<comment type="similarity">
    <text evidence="1">Belongs to the HerA family.</text>
</comment>
<dbReference type="KEGG" id="vdi:Vdis_2352"/>
<dbReference type="Pfam" id="PF01935">
    <property type="entry name" value="DUF87"/>
    <property type="match status" value="1"/>
</dbReference>
<dbReference type="InterPro" id="IPR003593">
    <property type="entry name" value="AAA+_ATPase"/>
</dbReference>
<proteinExistence type="inferred from homology"/>
<dbReference type="AlphaFoldDB" id="E1QR30"/>
<name>E1QR30_VULDI</name>
<reference evidence="9" key="2">
    <citation type="journal article" date="2010" name="Stand. Genomic Sci.">
        <title>Complete genome sequence of Vulcanisaeta distributa type strain (IC-017T).</title>
        <authorList>
            <person name="Mavromatis K."/>
            <person name="Sikorski J."/>
            <person name="Pabst E."/>
            <person name="Teshima H."/>
            <person name="Lapidus A."/>
            <person name="Lucas S."/>
            <person name="Nolan M."/>
            <person name="Glavina Del Rio T."/>
            <person name="Cheng J."/>
            <person name="Bruce D."/>
            <person name="Goodwin L."/>
            <person name="Pitluck S."/>
            <person name="Liolios K."/>
            <person name="Ivanova N."/>
            <person name="Mikhailova N."/>
            <person name="Pati A."/>
            <person name="Chen A."/>
            <person name="Palaniappan K."/>
            <person name="Land M."/>
            <person name="Hauser L."/>
            <person name="Chang Y."/>
            <person name="Jeffries C."/>
            <person name="Rohde M."/>
            <person name="Spring S."/>
            <person name="Goker M."/>
            <person name="Wirth R."/>
            <person name="Woyke T."/>
            <person name="Bristow J."/>
            <person name="Eisen J."/>
            <person name="Markowitz V."/>
            <person name="Hugenholtz P."/>
            <person name="Klenk H."/>
            <person name="Kyrpides N."/>
        </authorList>
    </citation>
    <scope>NUCLEOTIDE SEQUENCE [LARGE SCALE GENOMIC DNA]</scope>
    <source>
        <strain evidence="9">DSM 14429 / JCM 11212 / NBRC 100878 / IC-017</strain>
    </source>
</reference>
<comment type="catalytic activity">
    <reaction evidence="3">
        <text>ATP + H2O = ADP + phosphate + H(+)</text>
        <dbReference type="Rhea" id="RHEA:13065"/>
        <dbReference type="ChEBI" id="CHEBI:15377"/>
        <dbReference type="ChEBI" id="CHEBI:15378"/>
        <dbReference type="ChEBI" id="CHEBI:30616"/>
        <dbReference type="ChEBI" id="CHEBI:43474"/>
        <dbReference type="ChEBI" id="CHEBI:456216"/>
        <dbReference type="EC" id="5.6.2.3"/>
    </reaction>
</comment>
<evidence type="ECO:0000313" key="9">
    <source>
        <dbReference type="Proteomes" id="UP000006681"/>
    </source>
</evidence>
<evidence type="ECO:0000256" key="2">
    <source>
        <dbReference type="ARBA" id="ARBA00034617"/>
    </source>
</evidence>
<evidence type="ECO:0000256" key="1">
    <source>
        <dbReference type="ARBA" id="ARBA00007816"/>
    </source>
</evidence>
<dbReference type="EMBL" id="CP002100">
    <property type="protein sequence ID" value="ADN51720.1"/>
    <property type="molecule type" value="Genomic_DNA"/>
</dbReference>
<dbReference type="SUPFAM" id="SSF52540">
    <property type="entry name" value="P-loop containing nucleoside triphosphate hydrolases"/>
    <property type="match status" value="1"/>
</dbReference>
<dbReference type="GO" id="GO:0043139">
    <property type="term" value="F:5'-3' DNA helicase activity"/>
    <property type="evidence" value="ECO:0007669"/>
    <property type="project" value="UniProtKB-EC"/>
</dbReference>
<dbReference type="PANTHER" id="PTHR42957">
    <property type="entry name" value="HELICASE MJ1565-RELATED"/>
    <property type="match status" value="1"/>
</dbReference>
<gene>
    <name evidence="8" type="ordered locus">Vdis_2352</name>
</gene>
<dbReference type="GO" id="GO:0043138">
    <property type="term" value="F:3'-5' DNA helicase activity"/>
    <property type="evidence" value="ECO:0007669"/>
    <property type="project" value="UniProtKB-EC"/>
</dbReference>
<dbReference type="STRING" id="572478.Vdis_2352"/>
<evidence type="ECO:0000256" key="3">
    <source>
        <dbReference type="ARBA" id="ARBA00048954"/>
    </source>
</evidence>
<accession>E1QR30</accession>
<feature type="coiled-coil region" evidence="5">
    <location>
        <begin position="420"/>
        <end position="454"/>
    </location>
</feature>
<comment type="catalytic activity">
    <reaction evidence="2">
        <text>Couples ATP hydrolysis with the unwinding of duplex DNA by translocating in the 3'-5' direction.</text>
        <dbReference type="EC" id="5.6.2.4"/>
    </reaction>
</comment>
<keyword evidence="5" id="KW-0175">Coiled coil</keyword>
<sequence length="471" mass="52332">MKPMDILSISAIAIPASLVVASLAKEFLGDNVTVGTRFMIPYKVPLDKHLCILGPTRGGKSSLVKAMIRELHRKYVVTVLDWHGEYAGLLPTLPTSAINIDLEKIPPKLLTEILGFGLGLNEPSMYMLYRMIRDGNYTSFSDLISKIDNYLVSTRTEAEMKAAILRRLEYSAMNIGKGIVSIESLMEGDAVIDLSDLTIIEEKRLVSSLILAALYMHYMRRGLIEKGVRHVLIIEEAQNILDMGGPTYSIIDHIIMELAKYGLRTILVSNAVPKSSILKHCNIVLFKINPDLLDEGVAFSRNLINKLSEISTEEALVITSKGITKVRPLKAVIEPTHVIIRGHNDLRNASSQEVTSSVGNNGFNERLNDGVNGNETKTVNTKVSEDLNSRDEEDGRAPMKQVNPVNDAVLINGSVINNGDSIFRKQIMELEREVANLRDKINEIERILDADEKLIEKILELDGKLKNNSHV</sequence>
<evidence type="ECO:0000256" key="5">
    <source>
        <dbReference type="SAM" id="Coils"/>
    </source>
</evidence>
<dbReference type="InterPro" id="IPR008571">
    <property type="entry name" value="HerA-like"/>
</dbReference>
<dbReference type="Gene3D" id="3.40.50.300">
    <property type="entry name" value="P-loop containing nucleotide triphosphate hydrolases"/>
    <property type="match status" value="2"/>
</dbReference>
<dbReference type="InterPro" id="IPR027417">
    <property type="entry name" value="P-loop_NTPase"/>
</dbReference>
<feature type="compositionally biased region" description="Polar residues" evidence="6">
    <location>
        <begin position="353"/>
        <end position="363"/>
    </location>
</feature>
<dbReference type="HOGENOM" id="CLU_579557_0_0_2"/>
<evidence type="ECO:0000256" key="6">
    <source>
        <dbReference type="SAM" id="MobiDB-lite"/>
    </source>
</evidence>
<feature type="domain" description="AAA+ ATPase" evidence="7">
    <location>
        <begin position="46"/>
        <end position="294"/>
    </location>
</feature>
<evidence type="ECO:0000313" key="8">
    <source>
        <dbReference type="EMBL" id="ADN51720.1"/>
    </source>
</evidence>
<dbReference type="SMART" id="SM00382">
    <property type="entry name" value="AAA"/>
    <property type="match status" value="1"/>
</dbReference>
<dbReference type="InterPro" id="IPR002789">
    <property type="entry name" value="HerA_central"/>
</dbReference>
<dbReference type="eggNOG" id="arCOG00285">
    <property type="taxonomic scope" value="Archaea"/>
</dbReference>
<dbReference type="PANTHER" id="PTHR42957:SF1">
    <property type="entry name" value="HELICASE MJ1565-RELATED"/>
    <property type="match status" value="1"/>
</dbReference>
<evidence type="ECO:0000256" key="4">
    <source>
        <dbReference type="ARBA" id="ARBA00048988"/>
    </source>
</evidence>
<keyword evidence="9" id="KW-1185">Reference proteome</keyword>
<organism evidence="8 9">
    <name type="scientific">Vulcanisaeta distributa (strain DSM 14429 / JCM 11212 / NBRC 100878 / IC-017)</name>
    <dbReference type="NCBI Taxonomy" id="572478"/>
    <lineage>
        <taxon>Archaea</taxon>
        <taxon>Thermoproteota</taxon>
        <taxon>Thermoprotei</taxon>
        <taxon>Thermoproteales</taxon>
        <taxon>Thermoproteaceae</taxon>
        <taxon>Vulcanisaeta</taxon>
    </lineage>
</organism>
<reference evidence="8 9" key="1">
    <citation type="journal article" date="2010" name="Stand. Genomic Sci.">
        <title>Complete genome sequence of Vulcanisaeta distributa type strain (IC-017).</title>
        <authorList>
            <person name="Mavromatis K."/>
            <person name="Sikorski J."/>
            <person name="Pabst E."/>
            <person name="Teshima H."/>
            <person name="Lapidus A."/>
            <person name="Lucas S."/>
            <person name="Nolan M."/>
            <person name="Glavina Del Rio T."/>
            <person name="Cheng J.F."/>
            <person name="Bruce D."/>
            <person name="Goodwin L."/>
            <person name="Pitluck S."/>
            <person name="Liolios K."/>
            <person name="Ivanova N."/>
            <person name="Mikhailova N."/>
            <person name="Pati A."/>
            <person name="Chen A."/>
            <person name="Palaniappan K."/>
            <person name="Land M."/>
            <person name="Hauser L."/>
            <person name="Chang Y.J."/>
            <person name="Jeffries C.D."/>
            <person name="Rohde M."/>
            <person name="Spring S."/>
            <person name="Goker M."/>
            <person name="Wirth R."/>
            <person name="Woyke T."/>
            <person name="Bristow J."/>
            <person name="Eisen J.A."/>
            <person name="Markowitz V."/>
            <person name="Hugenholtz P."/>
            <person name="Klenk H.P."/>
            <person name="Kyrpides N.C."/>
        </authorList>
    </citation>
    <scope>NUCLEOTIDE SEQUENCE [LARGE SCALE GENOMIC DNA]</scope>
    <source>
        <strain evidence="9">DSM 14429 / JCM 11212 / NBRC 100878 / IC-017</strain>
    </source>
</reference>
<comment type="catalytic activity">
    <reaction evidence="4">
        <text>ATP + H2O = ADP + phosphate + H(+)</text>
        <dbReference type="Rhea" id="RHEA:13065"/>
        <dbReference type="ChEBI" id="CHEBI:15377"/>
        <dbReference type="ChEBI" id="CHEBI:15378"/>
        <dbReference type="ChEBI" id="CHEBI:30616"/>
        <dbReference type="ChEBI" id="CHEBI:43474"/>
        <dbReference type="ChEBI" id="CHEBI:456216"/>
        <dbReference type="EC" id="5.6.2.4"/>
    </reaction>
</comment>
<protein>
    <recommendedName>
        <fullName evidence="7">AAA+ ATPase domain-containing protein</fullName>
    </recommendedName>
</protein>
<feature type="region of interest" description="Disordered" evidence="6">
    <location>
        <begin position="353"/>
        <end position="377"/>
    </location>
</feature>